<sequence length="91" mass="9978">MIWQPSIEFRTSRSGDQEPQSATAYSRIPTSFSHTRKGLSASMAGRLEIIGITSECRKISIHSARTVAQTIGLRCYISSAKSAPDFAETNK</sequence>
<evidence type="ECO:0000313" key="3">
    <source>
        <dbReference type="Proteomes" id="UP000185109"/>
    </source>
</evidence>
<keyword evidence="2" id="KW-0614">Plasmid</keyword>
<gene>
    <name evidence="2" type="ORF">AM571_PA00372</name>
</gene>
<evidence type="ECO:0000256" key="1">
    <source>
        <dbReference type="SAM" id="MobiDB-lite"/>
    </source>
</evidence>
<proteinExistence type="predicted"/>
<organism evidence="2 3">
    <name type="scientific">Rhizobium etli 8C-3</name>
    <dbReference type="NCBI Taxonomy" id="538025"/>
    <lineage>
        <taxon>Bacteria</taxon>
        <taxon>Pseudomonadati</taxon>
        <taxon>Pseudomonadota</taxon>
        <taxon>Alphaproteobacteria</taxon>
        <taxon>Hyphomicrobiales</taxon>
        <taxon>Rhizobiaceae</taxon>
        <taxon>Rhizobium/Agrobacterium group</taxon>
        <taxon>Rhizobium</taxon>
    </lineage>
</organism>
<dbReference type="EMBL" id="CP017242">
    <property type="protein sequence ID" value="APO77251.1"/>
    <property type="molecule type" value="Genomic_DNA"/>
</dbReference>
<protein>
    <submittedName>
        <fullName evidence="2">Uncharacterized protein</fullName>
    </submittedName>
</protein>
<name>A0A1L5PAN2_RHIET</name>
<reference evidence="2 3" key="1">
    <citation type="submission" date="2016-09" db="EMBL/GenBank/DDBJ databases">
        <title>The complete genome sequences of Rhizobium gallicum, symbiovars gallicum and phaseoli, symbionts associated to common bean (Phaseolus vulgaris).</title>
        <authorList>
            <person name="Bustos P."/>
            <person name="Santamaria R.I."/>
            <person name="Perez-Carrascal O.M."/>
            <person name="Juarez S."/>
            <person name="Lozano L."/>
            <person name="Martinez-Flores I."/>
            <person name="Martinez-Romero E."/>
            <person name="Cevallos M."/>
            <person name="Romero D."/>
            <person name="Davila G."/>
            <person name="Gonzalez V."/>
        </authorList>
    </citation>
    <scope>NUCLEOTIDE SEQUENCE [LARGE SCALE GENOMIC DNA]</scope>
    <source>
        <strain evidence="2 3">8C-3</strain>
        <plasmid evidence="3">Plasmid prsp8c3a</plasmid>
    </source>
</reference>
<geneLocation type="plasmid" evidence="3">
    <name>prsp8c3a</name>
</geneLocation>
<feature type="region of interest" description="Disordered" evidence="1">
    <location>
        <begin position="1"/>
        <end position="25"/>
    </location>
</feature>
<dbReference type="Proteomes" id="UP000185109">
    <property type="component" value="Plasmid pRsp8C3a"/>
</dbReference>
<dbReference type="AlphaFoldDB" id="A0A1L5PAN2"/>
<accession>A0A1L5PAN2</accession>
<evidence type="ECO:0000313" key="2">
    <source>
        <dbReference type="EMBL" id="APO77251.1"/>
    </source>
</evidence>